<comment type="caution">
    <text evidence="4">The sequence shown here is derived from an EMBL/GenBank/DDBJ whole genome shotgun (WGS) entry which is preliminary data.</text>
</comment>
<dbReference type="PANTHER" id="PTHR10264:SF19">
    <property type="entry name" value="AT06885P-RELATED"/>
    <property type="match status" value="1"/>
</dbReference>
<name>A0A4Y2GU07_ARAVE</name>
<dbReference type="FunFam" id="3.30.479.30:FF:000004">
    <property type="entry name" value="Putative membrane protease family, stomatin"/>
    <property type="match status" value="1"/>
</dbReference>
<dbReference type="PRINTS" id="PR00721">
    <property type="entry name" value="STOMATIN"/>
</dbReference>
<reference evidence="4 5" key="1">
    <citation type="journal article" date="2019" name="Sci. Rep.">
        <title>Orb-weaving spider Araneus ventricosus genome elucidates the spidroin gene catalogue.</title>
        <authorList>
            <person name="Kono N."/>
            <person name="Nakamura H."/>
            <person name="Ohtoshi R."/>
            <person name="Moran D.A.P."/>
            <person name="Shinohara A."/>
            <person name="Yoshida Y."/>
            <person name="Fujiwara M."/>
            <person name="Mori M."/>
            <person name="Tomita M."/>
            <person name="Arakawa K."/>
        </authorList>
    </citation>
    <scope>NUCLEOTIDE SEQUENCE [LARGE SCALE GENOMIC DNA]</scope>
</reference>
<feature type="transmembrane region" description="Helical" evidence="2">
    <location>
        <begin position="20"/>
        <end position="42"/>
    </location>
</feature>
<dbReference type="AlphaFoldDB" id="A0A4Y2GU07"/>
<evidence type="ECO:0000256" key="2">
    <source>
        <dbReference type="SAM" id="Phobius"/>
    </source>
</evidence>
<dbReference type="SMART" id="SM00244">
    <property type="entry name" value="PHB"/>
    <property type="match status" value="1"/>
</dbReference>
<dbReference type="InterPro" id="IPR001107">
    <property type="entry name" value="Band_7"/>
</dbReference>
<gene>
    <name evidence="4" type="primary">sto-2_0</name>
    <name evidence="4" type="ORF">AVEN_104539_1</name>
</gene>
<keyword evidence="2" id="KW-0472">Membrane</keyword>
<evidence type="ECO:0000256" key="1">
    <source>
        <dbReference type="ARBA" id="ARBA00008164"/>
    </source>
</evidence>
<dbReference type="Proteomes" id="UP000499080">
    <property type="component" value="Unassembled WGS sequence"/>
</dbReference>
<evidence type="ECO:0000313" key="5">
    <source>
        <dbReference type="Proteomes" id="UP000499080"/>
    </source>
</evidence>
<dbReference type="EMBL" id="BGPR01001595">
    <property type="protein sequence ID" value="GBM57472.1"/>
    <property type="molecule type" value="Genomic_DNA"/>
</dbReference>
<dbReference type="InterPro" id="IPR036013">
    <property type="entry name" value="Band_7/SPFH_dom_sf"/>
</dbReference>
<proteinExistence type="inferred from homology"/>
<keyword evidence="2" id="KW-1133">Transmembrane helix</keyword>
<accession>A0A4Y2GU07</accession>
<evidence type="ECO:0000259" key="3">
    <source>
        <dbReference type="SMART" id="SM00244"/>
    </source>
</evidence>
<protein>
    <submittedName>
        <fullName evidence="4">Stomatin-2</fullName>
    </submittedName>
</protein>
<dbReference type="PANTHER" id="PTHR10264">
    <property type="entry name" value="BAND 7 PROTEIN-RELATED"/>
    <property type="match status" value="1"/>
</dbReference>
<dbReference type="Gene3D" id="3.30.479.30">
    <property type="entry name" value="Band 7 domain"/>
    <property type="match status" value="1"/>
</dbReference>
<dbReference type="InterPro" id="IPR001972">
    <property type="entry name" value="Stomatin_HflK_fam"/>
</dbReference>
<sequence>MQPSEQFTETAIGICGQILTVLSIILVIITLPFSLFFCIVVVPEYERIVIFRLGRLLGGQAKGPGLCFVLPCIENYSKVDLRTMTFNIPSQEVLIKESVTLQVDAVIYYRVRNATASVVNVMDANYSTQLLSQTTLRSILGDRYLEDIVAERQTIAQEMKDCLNVTTESWGIKVEKVEIKDVRLPEKLQRAMAAEAEATRGAKAKVITADGEKRASSALKEAADIIADSPAALQLRYLQTLSLISSERSNTILFPIPIDFCSQFSASHLNNKNQ</sequence>
<evidence type="ECO:0000313" key="4">
    <source>
        <dbReference type="EMBL" id="GBM57472.1"/>
    </source>
</evidence>
<dbReference type="GO" id="GO:0009898">
    <property type="term" value="C:cytoplasmic side of plasma membrane"/>
    <property type="evidence" value="ECO:0007669"/>
    <property type="project" value="UniProtKB-ARBA"/>
</dbReference>
<organism evidence="4 5">
    <name type="scientific">Araneus ventricosus</name>
    <name type="common">Orbweaver spider</name>
    <name type="synonym">Epeira ventricosa</name>
    <dbReference type="NCBI Taxonomy" id="182803"/>
    <lineage>
        <taxon>Eukaryota</taxon>
        <taxon>Metazoa</taxon>
        <taxon>Ecdysozoa</taxon>
        <taxon>Arthropoda</taxon>
        <taxon>Chelicerata</taxon>
        <taxon>Arachnida</taxon>
        <taxon>Araneae</taxon>
        <taxon>Araneomorphae</taxon>
        <taxon>Entelegynae</taxon>
        <taxon>Araneoidea</taxon>
        <taxon>Araneidae</taxon>
        <taxon>Araneus</taxon>
    </lineage>
</organism>
<dbReference type="SUPFAM" id="SSF117892">
    <property type="entry name" value="Band 7/SPFH domain"/>
    <property type="match status" value="1"/>
</dbReference>
<dbReference type="Pfam" id="PF01145">
    <property type="entry name" value="Band_7"/>
    <property type="match status" value="1"/>
</dbReference>
<keyword evidence="2" id="KW-0812">Transmembrane</keyword>
<keyword evidence="5" id="KW-1185">Reference proteome</keyword>
<dbReference type="InterPro" id="IPR043202">
    <property type="entry name" value="Band-7_stomatin-like"/>
</dbReference>
<comment type="similarity">
    <text evidence="1">Belongs to the band 7/mec-2 family.</text>
</comment>
<dbReference type="Gene3D" id="6.10.250.2090">
    <property type="match status" value="1"/>
</dbReference>
<feature type="domain" description="Band 7" evidence="3">
    <location>
        <begin position="37"/>
        <end position="196"/>
    </location>
</feature>
<dbReference type="OrthoDB" id="2105077at2759"/>